<dbReference type="Pfam" id="PF01381">
    <property type="entry name" value="HTH_3"/>
    <property type="match status" value="1"/>
</dbReference>
<accession>A0ABT6ZRR9</accession>
<dbReference type="CDD" id="cd00093">
    <property type="entry name" value="HTH_XRE"/>
    <property type="match status" value="1"/>
</dbReference>
<sequence>MSPDDLRRISAIRMAAASGEARDKRRELRLTLKEVAAAVGASPSSLHRWEHGQTTPRGALAVRWAKVLGIKTKVS</sequence>
<dbReference type="Gene3D" id="1.10.260.40">
    <property type="entry name" value="lambda repressor-like DNA-binding domains"/>
    <property type="match status" value="1"/>
</dbReference>
<dbReference type="RefSeq" id="WP_274044517.1">
    <property type="nucleotide sequence ID" value="NZ_JANCPR020000006.1"/>
</dbReference>
<name>A0ABT6ZRR9_9ACTN</name>
<dbReference type="SMART" id="SM00530">
    <property type="entry name" value="HTH_XRE"/>
    <property type="match status" value="1"/>
</dbReference>
<protein>
    <submittedName>
        <fullName evidence="2">Helix-turn-helix transcriptional regulator</fullName>
    </submittedName>
</protein>
<comment type="caution">
    <text evidence="2">The sequence shown here is derived from an EMBL/GenBank/DDBJ whole genome shotgun (WGS) entry which is preliminary data.</text>
</comment>
<keyword evidence="3" id="KW-1185">Reference proteome</keyword>
<dbReference type="InterPro" id="IPR001387">
    <property type="entry name" value="Cro/C1-type_HTH"/>
</dbReference>
<evidence type="ECO:0000259" key="1">
    <source>
        <dbReference type="PROSITE" id="PS50943"/>
    </source>
</evidence>
<dbReference type="InterPro" id="IPR010982">
    <property type="entry name" value="Lambda_DNA-bd_dom_sf"/>
</dbReference>
<reference evidence="2 3" key="1">
    <citation type="submission" date="2023-05" db="EMBL/GenBank/DDBJ databases">
        <title>Streptantibioticus silvisoli sp. nov., acidotolerant actinomycetes 1 from pine litter.</title>
        <authorList>
            <person name="Swiecimska M."/>
            <person name="Golinska P."/>
            <person name="Sangal V."/>
            <person name="Wachnowicz B."/>
            <person name="Goodfellow M."/>
        </authorList>
    </citation>
    <scope>NUCLEOTIDE SEQUENCE [LARGE SCALE GENOMIC DNA]</scope>
    <source>
        <strain evidence="2 3">DSM 42109</strain>
    </source>
</reference>
<organism evidence="2 3">
    <name type="scientific">Streptomyces iconiensis</name>
    <dbReference type="NCBI Taxonomy" id="1384038"/>
    <lineage>
        <taxon>Bacteria</taxon>
        <taxon>Bacillati</taxon>
        <taxon>Actinomycetota</taxon>
        <taxon>Actinomycetes</taxon>
        <taxon>Kitasatosporales</taxon>
        <taxon>Streptomycetaceae</taxon>
        <taxon>Streptomyces</taxon>
    </lineage>
</organism>
<feature type="domain" description="HTH cro/C1-type" evidence="1">
    <location>
        <begin position="22"/>
        <end position="75"/>
    </location>
</feature>
<evidence type="ECO:0000313" key="2">
    <source>
        <dbReference type="EMBL" id="MDJ1131763.1"/>
    </source>
</evidence>
<evidence type="ECO:0000313" key="3">
    <source>
        <dbReference type="Proteomes" id="UP001214441"/>
    </source>
</evidence>
<dbReference type="Proteomes" id="UP001214441">
    <property type="component" value="Unassembled WGS sequence"/>
</dbReference>
<dbReference type="PROSITE" id="PS50943">
    <property type="entry name" value="HTH_CROC1"/>
    <property type="match status" value="1"/>
</dbReference>
<dbReference type="SUPFAM" id="SSF47413">
    <property type="entry name" value="lambda repressor-like DNA-binding domains"/>
    <property type="match status" value="1"/>
</dbReference>
<proteinExistence type="predicted"/>
<dbReference type="EMBL" id="JANCPR020000006">
    <property type="protein sequence ID" value="MDJ1131763.1"/>
    <property type="molecule type" value="Genomic_DNA"/>
</dbReference>
<gene>
    <name evidence="2" type="ORF">NMN56_007290</name>
</gene>